<dbReference type="KEGG" id="clup:CLUP02_10340"/>
<dbReference type="GeneID" id="73344326"/>
<name>A0A9Q8SWJ5_9PEZI</name>
<organism evidence="1 2">
    <name type="scientific">Colletotrichum lupini</name>
    <dbReference type="NCBI Taxonomy" id="145971"/>
    <lineage>
        <taxon>Eukaryota</taxon>
        <taxon>Fungi</taxon>
        <taxon>Dikarya</taxon>
        <taxon>Ascomycota</taxon>
        <taxon>Pezizomycotina</taxon>
        <taxon>Sordariomycetes</taxon>
        <taxon>Hypocreomycetidae</taxon>
        <taxon>Glomerellales</taxon>
        <taxon>Glomerellaceae</taxon>
        <taxon>Colletotrichum</taxon>
        <taxon>Colletotrichum acutatum species complex</taxon>
    </lineage>
</organism>
<proteinExistence type="predicted"/>
<sequence>MAILSPIFPDLANPHRFITSFLSSAPRYLMQLQLPFPNPKLENSPNHAPGISNPETDPICARIKMPATPLTGSQLRDLRFRRYIAHHRSVRPPTWKNRRTTSVHLPLNPDLFPRKLICPRPPVRTPTLAGIHIDDGTSHGSTATETLKNFCPDPATGSRPSLQPAQAVGVTPIGTSPPPIPTLAKKIFQLGQRTYQVAYPASTLLACLLSPTLNPNFAGRLLHGVLLVFTSKIDSSQLLGRSPPSPWATDVAIHYPTTIGEPSDYCFNMIGLFLRARNSESLTI</sequence>
<accession>A0A9Q8SWJ5</accession>
<evidence type="ECO:0000313" key="1">
    <source>
        <dbReference type="EMBL" id="UQC84844.1"/>
    </source>
</evidence>
<dbReference type="RefSeq" id="XP_049146461.1">
    <property type="nucleotide sequence ID" value="XM_049289316.1"/>
</dbReference>
<dbReference type="EMBL" id="CP019477">
    <property type="protein sequence ID" value="UQC84844.1"/>
    <property type="molecule type" value="Genomic_DNA"/>
</dbReference>
<evidence type="ECO:0000313" key="2">
    <source>
        <dbReference type="Proteomes" id="UP000830671"/>
    </source>
</evidence>
<gene>
    <name evidence="1" type="ORF">CLUP02_10340</name>
</gene>
<dbReference type="Proteomes" id="UP000830671">
    <property type="component" value="Chromosome 5"/>
</dbReference>
<reference evidence="1" key="1">
    <citation type="journal article" date="2021" name="Mol. Plant Microbe Interact.">
        <title>Complete Genome Sequence of the Plant-Pathogenic Fungus Colletotrichum lupini.</title>
        <authorList>
            <person name="Baroncelli R."/>
            <person name="Pensec F."/>
            <person name="Da Lio D."/>
            <person name="Boufleur T."/>
            <person name="Vicente I."/>
            <person name="Sarrocco S."/>
            <person name="Picot A."/>
            <person name="Baraldi E."/>
            <person name="Sukno S."/>
            <person name="Thon M."/>
            <person name="Le Floch G."/>
        </authorList>
    </citation>
    <scope>NUCLEOTIDE SEQUENCE</scope>
    <source>
        <strain evidence="1">IMI 504893</strain>
    </source>
</reference>
<dbReference type="AlphaFoldDB" id="A0A9Q8SWJ5"/>
<protein>
    <submittedName>
        <fullName evidence="1">Uncharacterized protein</fullName>
    </submittedName>
</protein>
<keyword evidence="2" id="KW-1185">Reference proteome</keyword>